<dbReference type="InterPro" id="IPR024072">
    <property type="entry name" value="DHFR-like_dom_sf"/>
</dbReference>
<dbReference type="InterPro" id="IPR002125">
    <property type="entry name" value="CMP_dCMP_dom"/>
</dbReference>
<evidence type="ECO:0000256" key="2">
    <source>
        <dbReference type="ARBA" id="ARBA00004882"/>
    </source>
</evidence>
<dbReference type="PROSITE" id="PS00903">
    <property type="entry name" value="CYT_DCMP_DEAMINASES_1"/>
    <property type="match status" value="1"/>
</dbReference>
<dbReference type="Gene3D" id="3.40.140.10">
    <property type="entry name" value="Cytidine Deaminase, domain 2"/>
    <property type="match status" value="1"/>
</dbReference>
<evidence type="ECO:0000256" key="9">
    <source>
        <dbReference type="ARBA" id="ARBA00022857"/>
    </source>
</evidence>
<dbReference type="Proteomes" id="UP001163115">
    <property type="component" value="Chromosome"/>
</dbReference>
<keyword evidence="14 16" id="KW-0378">Hydrolase</keyword>
<dbReference type="Gene3D" id="3.40.430.10">
    <property type="entry name" value="Dihydrofolate Reductase, subunit A"/>
    <property type="match status" value="1"/>
</dbReference>
<comment type="pathway">
    <text evidence="3 14">Cofactor biosynthesis; riboflavin biosynthesis; 5-amino-6-(D-ribitylamino)uracil from GTP: step 3/4.</text>
</comment>
<reference evidence="16" key="1">
    <citation type="submission" date="2022-11" db="EMBL/GenBank/DDBJ databases">
        <title>Lacrimispora xylanolytica sy1, complete genome.</title>
        <authorList>
            <person name="Choi S."/>
        </authorList>
    </citation>
    <scope>NUCLEOTIDE SEQUENCE</scope>
    <source>
        <strain evidence="16">Sy1</strain>
    </source>
</reference>
<evidence type="ECO:0000256" key="4">
    <source>
        <dbReference type="ARBA" id="ARBA00005259"/>
    </source>
</evidence>
<dbReference type="PIRSF" id="PIRSF006769">
    <property type="entry name" value="RibD"/>
    <property type="match status" value="1"/>
</dbReference>
<evidence type="ECO:0000256" key="14">
    <source>
        <dbReference type="PIRNR" id="PIRNR006769"/>
    </source>
</evidence>
<dbReference type="InterPro" id="IPR002734">
    <property type="entry name" value="RibDG_C"/>
</dbReference>
<dbReference type="NCBIfam" id="TIGR00227">
    <property type="entry name" value="ribD_Cterm"/>
    <property type="match status" value="1"/>
</dbReference>
<dbReference type="GO" id="GO:0008703">
    <property type="term" value="F:5-amino-6-(5-phosphoribosylamino)uracil reductase activity"/>
    <property type="evidence" value="ECO:0007669"/>
    <property type="project" value="UniProtKB-EC"/>
</dbReference>
<evidence type="ECO:0000256" key="12">
    <source>
        <dbReference type="ARBA" id="ARBA00049861"/>
    </source>
</evidence>
<keyword evidence="10 14" id="KW-0560">Oxidoreductase</keyword>
<evidence type="ECO:0000256" key="6">
    <source>
        <dbReference type="ARBA" id="ARBA00022619"/>
    </source>
</evidence>
<dbReference type="SUPFAM" id="SSF53927">
    <property type="entry name" value="Cytidine deaminase-like"/>
    <property type="match status" value="1"/>
</dbReference>
<comment type="catalytic activity">
    <reaction evidence="12 14">
        <text>5-amino-6-(5-phospho-D-ribitylamino)uracil + NADP(+) = 5-amino-6-(5-phospho-D-ribosylamino)uracil + NADPH + H(+)</text>
        <dbReference type="Rhea" id="RHEA:17845"/>
        <dbReference type="ChEBI" id="CHEBI:15378"/>
        <dbReference type="ChEBI" id="CHEBI:57783"/>
        <dbReference type="ChEBI" id="CHEBI:58349"/>
        <dbReference type="ChEBI" id="CHEBI:58421"/>
        <dbReference type="ChEBI" id="CHEBI:58453"/>
        <dbReference type="EC" id="1.1.1.193"/>
    </reaction>
</comment>
<comment type="function">
    <text evidence="1 14">Converts 2,5-diamino-6-(ribosylamino)-4(3h)-pyrimidinone 5'-phosphate into 5-amino-6-(ribosylamino)-2,4(1h,3h)-pyrimidinedione 5'-phosphate.</text>
</comment>
<accession>A0ABY7A6L7</accession>
<dbReference type="PANTHER" id="PTHR38011">
    <property type="entry name" value="DIHYDROFOLATE REDUCTASE FAMILY PROTEIN (AFU_ORTHOLOGUE AFUA_8G06820)"/>
    <property type="match status" value="1"/>
</dbReference>
<comment type="pathway">
    <text evidence="2 14">Cofactor biosynthesis; riboflavin biosynthesis; 5-amino-6-(D-ribitylamino)uracil from GTP: step 2/4.</text>
</comment>
<dbReference type="EC" id="1.1.1.193" evidence="14"/>
<dbReference type="InterPro" id="IPR016193">
    <property type="entry name" value="Cytidine_deaminase-like"/>
</dbReference>
<keyword evidence="6 14" id="KW-0686">Riboflavin biosynthesis</keyword>
<feature type="domain" description="CMP/dCMP-type deaminase" evidence="15">
    <location>
        <begin position="1"/>
        <end position="123"/>
    </location>
</feature>
<comment type="similarity">
    <text evidence="5 14">In the C-terminal section; belongs to the HTP reductase family.</text>
</comment>
<dbReference type="NCBIfam" id="TIGR00326">
    <property type="entry name" value="eubact_ribD"/>
    <property type="match status" value="1"/>
</dbReference>
<evidence type="ECO:0000256" key="8">
    <source>
        <dbReference type="ARBA" id="ARBA00022833"/>
    </source>
</evidence>
<dbReference type="EMBL" id="CP113524">
    <property type="protein sequence ID" value="WAJ22314.1"/>
    <property type="molecule type" value="Genomic_DNA"/>
</dbReference>
<dbReference type="Pfam" id="PF00383">
    <property type="entry name" value="dCMP_cyt_deam_1"/>
    <property type="match status" value="1"/>
</dbReference>
<keyword evidence="9 14" id="KW-0521">NADP</keyword>
<gene>
    <name evidence="16" type="primary">ribD</name>
    <name evidence="16" type="ORF">OW255_12070</name>
</gene>
<keyword evidence="8 14" id="KW-0862">Zinc</keyword>
<keyword evidence="17" id="KW-1185">Reference proteome</keyword>
<sequence>MEDISYMRLAIQLAKQGCGWVNPNPMVGAVIVKEGNIIGQGYHKKYGELHAERIALASCGTSAEGATLYVTLEPCCHHGRTPPCTEAIIESGITRVVVGSADPNPLVAGKGIEMLRSHGIEVIENTAKDECDKLNESFFHYIQSKTPYVIMKYAMTMDGKIATHTGKSQWITGPEARHRVHEDRHRYTAIMVGVGTVLADQPLLTCRLENSKNPLRIVCDTHLRTPLDAKIVTTSNIASTLIATAVTEAERHKPYLDAGCEIMVLPQKDNHIDLNGLMRKLGERQIDSLLLEGGSTLNWSALKSGIVNKIQAYIAPKMFGGRGKSPVEGLGVTHPDGAFLLNKPVITQVGEDILVESEVIPCLQES</sequence>
<protein>
    <recommendedName>
        <fullName evidence="14">Riboflavin biosynthesis protein RibD</fullName>
    </recommendedName>
    <domain>
        <recommendedName>
            <fullName evidence="14">Diaminohydroxyphosphoribosylaminopyrimidine deaminase</fullName>
            <shortName evidence="14">DRAP deaminase</shortName>
            <ecNumber evidence="14">3.5.4.26</ecNumber>
        </recommendedName>
        <alternativeName>
            <fullName evidence="14">Riboflavin-specific deaminase</fullName>
        </alternativeName>
    </domain>
    <domain>
        <recommendedName>
            <fullName evidence="14">5-amino-6-(5-phosphoribosylamino)uracil reductase</fullName>
            <ecNumber evidence="14">1.1.1.193</ecNumber>
        </recommendedName>
        <alternativeName>
            <fullName evidence="14">HTP reductase</fullName>
        </alternativeName>
    </domain>
</protein>
<comment type="catalytic activity">
    <reaction evidence="13 14">
        <text>2,5-diamino-6-hydroxy-4-(5-phosphoribosylamino)-pyrimidine + H2O + H(+) = 5-amino-6-(5-phospho-D-ribosylamino)uracil + NH4(+)</text>
        <dbReference type="Rhea" id="RHEA:21868"/>
        <dbReference type="ChEBI" id="CHEBI:15377"/>
        <dbReference type="ChEBI" id="CHEBI:15378"/>
        <dbReference type="ChEBI" id="CHEBI:28938"/>
        <dbReference type="ChEBI" id="CHEBI:58453"/>
        <dbReference type="ChEBI" id="CHEBI:58614"/>
        <dbReference type="EC" id="3.5.4.26"/>
    </reaction>
</comment>
<dbReference type="RefSeq" id="WP_268114224.1">
    <property type="nucleotide sequence ID" value="NZ_CP113524.1"/>
</dbReference>
<dbReference type="PANTHER" id="PTHR38011:SF7">
    <property type="entry name" value="2,5-DIAMINO-6-RIBOSYLAMINO-4(3H)-PYRIMIDINONE 5'-PHOSPHATE REDUCTASE"/>
    <property type="match status" value="1"/>
</dbReference>
<evidence type="ECO:0000313" key="17">
    <source>
        <dbReference type="Proteomes" id="UP001163115"/>
    </source>
</evidence>
<organism evidence="16 17">
    <name type="scientific">Lacrimispora xylanolytica</name>
    <dbReference type="NCBI Taxonomy" id="29375"/>
    <lineage>
        <taxon>Bacteria</taxon>
        <taxon>Bacillati</taxon>
        <taxon>Bacillota</taxon>
        <taxon>Clostridia</taxon>
        <taxon>Lachnospirales</taxon>
        <taxon>Lachnospiraceae</taxon>
        <taxon>Lacrimispora</taxon>
    </lineage>
</organism>
<dbReference type="EC" id="3.5.4.26" evidence="14"/>
<evidence type="ECO:0000256" key="1">
    <source>
        <dbReference type="ARBA" id="ARBA00002151"/>
    </source>
</evidence>
<evidence type="ECO:0000256" key="3">
    <source>
        <dbReference type="ARBA" id="ARBA00004910"/>
    </source>
</evidence>
<evidence type="ECO:0000256" key="5">
    <source>
        <dbReference type="ARBA" id="ARBA00007417"/>
    </source>
</evidence>
<dbReference type="CDD" id="cd01284">
    <property type="entry name" value="Riboflavin_deaminase-reductase"/>
    <property type="match status" value="1"/>
</dbReference>
<keyword evidence="7 14" id="KW-0479">Metal-binding</keyword>
<comment type="similarity">
    <text evidence="4 14">In the N-terminal section; belongs to the cytidine and deoxycytidylate deaminase family.</text>
</comment>
<evidence type="ECO:0000256" key="13">
    <source>
        <dbReference type="ARBA" id="ARBA00049886"/>
    </source>
</evidence>
<dbReference type="InterPro" id="IPR011549">
    <property type="entry name" value="RibD_C"/>
</dbReference>
<evidence type="ECO:0000259" key="15">
    <source>
        <dbReference type="PROSITE" id="PS51747"/>
    </source>
</evidence>
<dbReference type="InterPro" id="IPR016192">
    <property type="entry name" value="APOBEC/CMP_deaminase_Zn-bd"/>
</dbReference>
<evidence type="ECO:0000256" key="10">
    <source>
        <dbReference type="ARBA" id="ARBA00023002"/>
    </source>
</evidence>
<evidence type="ECO:0000313" key="16">
    <source>
        <dbReference type="EMBL" id="WAJ22314.1"/>
    </source>
</evidence>
<dbReference type="SUPFAM" id="SSF53597">
    <property type="entry name" value="Dihydrofolate reductase-like"/>
    <property type="match status" value="1"/>
</dbReference>
<name>A0ABY7A6L7_9FIRM</name>
<dbReference type="InterPro" id="IPR004794">
    <property type="entry name" value="Eubact_RibD"/>
</dbReference>
<dbReference type="GO" id="GO:0008835">
    <property type="term" value="F:diaminohydroxyphosphoribosylaminopyrimidine deaminase activity"/>
    <property type="evidence" value="ECO:0007669"/>
    <property type="project" value="UniProtKB-EC"/>
</dbReference>
<evidence type="ECO:0000256" key="7">
    <source>
        <dbReference type="ARBA" id="ARBA00022723"/>
    </source>
</evidence>
<comment type="cofactor">
    <cofactor evidence="14">
        <name>Zn(2+)</name>
        <dbReference type="ChEBI" id="CHEBI:29105"/>
    </cofactor>
    <text evidence="14">Binds 1 zinc ion.</text>
</comment>
<keyword evidence="11" id="KW-0511">Multifunctional enzyme</keyword>
<dbReference type="InterPro" id="IPR050765">
    <property type="entry name" value="Riboflavin_Biosynth_HTPR"/>
</dbReference>
<dbReference type="Pfam" id="PF01872">
    <property type="entry name" value="RibD_C"/>
    <property type="match status" value="1"/>
</dbReference>
<dbReference type="PROSITE" id="PS51747">
    <property type="entry name" value="CYT_DCMP_DEAMINASES_2"/>
    <property type="match status" value="1"/>
</dbReference>
<evidence type="ECO:0000256" key="11">
    <source>
        <dbReference type="ARBA" id="ARBA00023268"/>
    </source>
</evidence>
<proteinExistence type="inferred from homology"/>